<accession>A0A396HGS6</accession>
<dbReference type="AlphaFoldDB" id="A0A396HGS6"/>
<gene>
    <name evidence="2" type="ORF">MtrunA17_Chr6g0463881</name>
</gene>
<dbReference type="Proteomes" id="UP000265566">
    <property type="component" value="Chromosome 6"/>
</dbReference>
<dbReference type="EMBL" id="PSQE01000006">
    <property type="protein sequence ID" value="RHN51024.1"/>
    <property type="molecule type" value="Genomic_DNA"/>
</dbReference>
<dbReference type="Gramene" id="rna35385">
    <property type="protein sequence ID" value="RHN51024.1"/>
    <property type="gene ID" value="gene35385"/>
</dbReference>
<evidence type="ECO:0000313" key="2">
    <source>
        <dbReference type="EMBL" id="RHN51024.1"/>
    </source>
</evidence>
<keyword evidence="1" id="KW-0472">Membrane</keyword>
<comment type="caution">
    <text evidence="2">The sequence shown here is derived from an EMBL/GenBank/DDBJ whole genome shotgun (WGS) entry which is preliminary data.</text>
</comment>
<feature type="transmembrane region" description="Helical" evidence="1">
    <location>
        <begin position="7"/>
        <end position="30"/>
    </location>
</feature>
<evidence type="ECO:0008006" key="4">
    <source>
        <dbReference type="Google" id="ProtNLM"/>
    </source>
</evidence>
<proteinExistence type="predicted"/>
<reference evidence="3" key="1">
    <citation type="journal article" date="2018" name="Nat. Plants">
        <title>Whole-genome landscape of Medicago truncatula symbiotic genes.</title>
        <authorList>
            <person name="Pecrix Y."/>
            <person name="Staton S.E."/>
            <person name="Sallet E."/>
            <person name="Lelandais-Briere C."/>
            <person name="Moreau S."/>
            <person name="Carrere S."/>
            <person name="Blein T."/>
            <person name="Jardinaud M.F."/>
            <person name="Latrasse D."/>
            <person name="Zouine M."/>
            <person name="Zahm M."/>
            <person name="Kreplak J."/>
            <person name="Mayjonade B."/>
            <person name="Satge C."/>
            <person name="Perez M."/>
            <person name="Cauet S."/>
            <person name="Marande W."/>
            <person name="Chantry-Darmon C."/>
            <person name="Lopez-Roques C."/>
            <person name="Bouchez O."/>
            <person name="Berard A."/>
            <person name="Debelle F."/>
            <person name="Munos S."/>
            <person name="Bendahmane A."/>
            <person name="Berges H."/>
            <person name="Niebel A."/>
            <person name="Buitink J."/>
            <person name="Frugier F."/>
            <person name="Benhamed M."/>
            <person name="Crespi M."/>
            <person name="Gouzy J."/>
            <person name="Gamas P."/>
        </authorList>
    </citation>
    <scope>NUCLEOTIDE SEQUENCE [LARGE SCALE GENOMIC DNA]</scope>
    <source>
        <strain evidence="3">cv. Jemalong A17</strain>
    </source>
</reference>
<evidence type="ECO:0000313" key="3">
    <source>
        <dbReference type="Proteomes" id="UP000265566"/>
    </source>
</evidence>
<sequence length="125" mass="14663">MKNKKFHFLFILFFSGVILSLFFPILFFLLSPCFCSSISSSFYSLFSSLTDSHLFFSFLPFLLQQHIVTTHHNNNTSSQINTTSTTTHNNNNTHQQSKNFRRLLLGFDFFFFRFFNLPLLSSFSD</sequence>
<keyword evidence="1" id="KW-1133">Transmembrane helix</keyword>
<name>A0A396HGS6_MEDTR</name>
<keyword evidence="1" id="KW-0812">Transmembrane</keyword>
<organism evidence="2 3">
    <name type="scientific">Medicago truncatula</name>
    <name type="common">Barrel medic</name>
    <name type="synonym">Medicago tribuloides</name>
    <dbReference type="NCBI Taxonomy" id="3880"/>
    <lineage>
        <taxon>Eukaryota</taxon>
        <taxon>Viridiplantae</taxon>
        <taxon>Streptophyta</taxon>
        <taxon>Embryophyta</taxon>
        <taxon>Tracheophyta</taxon>
        <taxon>Spermatophyta</taxon>
        <taxon>Magnoliopsida</taxon>
        <taxon>eudicotyledons</taxon>
        <taxon>Gunneridae</taxon>
        <taxon>Pentapetalae</taxon>
        <taxon>rosids</taxon>
        <taxon>fabids</taxon>
        <taxon>Fabales</taxon>
        <taxon>Fabaceae</taxon>
        <taxon>Papilionoideae</taxon>
        <taxon>50 kb inversion clade</taxon>
        <taxon>NPAAA clade</taxon>
        <taxon>Hologalegina</taxon>
        <taxon>IRL clade</taxon>
        <taxon>Trifolieae</taxon>
        <taxon>Medicago</taxon>
    </lineage>
</organism>
<protein>
    <recommendedName>
        <fullName evidence="4">Transmembrane protein</fullName>
    </recommendedName>
</protein>
<evidence type="ECO:0000256" key="1">
    <source>
        <dbReference type="SAM" id="Phobius"/>
    </source>
</evidence>